<organism evidence="2 3">
    <name type="scientific">Steinernema carpocapsae</name>
    <name type="common">Entomopathogenic nematode</name>
    <dbReference type="NCBI Taxonomy" id="34508"/>
    <lineage>
        <taxon>Eukaryota</taxon>
        <taxon>Metazoa</taxon>
        <taxon>Ecdysozoa</taxon>
        <taxon>Nematoda</taxon>
        <taxon>Chromadorea</taxon>
        <taxon>Rhabditida</taxon>
        <taxon>Tylenchina</taxon>
        <taxon>Panagrolaimomorpha</taxon>
        <taxon>Strongyloidoidea</taxon>
        <taxon>Steinernematidae</taxon>
        <taxon>Steinernema</taxon>
    </lineage>
</organism>
<sequence>MHIGAPKANLSVVTFVSTNDQNIVLFSDLHANPPFPHLRNSCPVFRLIMYTTASDSILFGSSKSSAIFWITGSLRHLHSRILWIQPPVDAATRRDILRGAPPASTLRCGTTLKSRLFDLIAPRRRWENPNLMREFVLLGCEKMDTLMSNCSTESTTSTNDGSINSRPPSVNHRLVRGRIVYRKKRRIRSG</sequence>
<evidence type="ECO:0000313" key="3">
    <source>
        <dbReference type="Proteomes" id="UP000298663"/>
    </source>
</evidence>
<dbReference type="AlphaFoldDB" id="A0A4U5MS79"/>
<feature type="region of interest" description="Disordered" evidence="1">
    <location>
        <begin position="150"/>
        <end position="169"/>
    </location>
</feature>
<gene>
    <name evidence="2" type="ORF">L596_019982</name>
</gene>
<feature type="compositionally biased region" description="Low complexity" evidence="1">
    <location>
        <begin position="150"/>
        <end position="159"/>
    </location>
</feature>
<evidence type="ECO:0000313" key="2">
    <source>
        <dbReference type="EMBL" id="TKR72551.1"/>
    </source>
</evidence>
<reference evidence="2 3" key="1">
    <citation type="journal article" date="2015" name="Genome Biol.">
        <title>Comparative genomics of Steinernema reveals deeply conserved gene regulatory networks.</title>
        <authorList>
            <person name="Dillman A.R."/>
            <person name="Macchietto M."/>
            <person name="Porter C.F."/>
            <person name="Rogers A."/>
            <person name="Williams B."/>
            <person name="Antoshechkin I."/>
            <person name="Lee M.M."/>
            <person name="Goodwin Z."/>
            <person name="Lu X."/>
            <person name="Lewis E.E."/>
            <person name="Goodrich-Blair H."/>
            <person name="Stock S.P."/>
            <person name="Adams B.J."/>
            <person name="Sternberg P.W."/>
            <person name="Mortazavi A."/>
        </authorList>
    </citation>
    <scope>NUCLEOTIDE SEQUENCE [LARGE SCALE GENOMIC DNA]</scope>
    <source>
        <strain evidence="2 3">ALL</strain>
    </source>
</reference>
<reference evidence="2 3" key="2">
    <citation type="journal article" date="2019" name="G3 (Bethesda)">
        <title>Hybrid Assembly of the Genome of the Entomopathogenic Nematode Steinernema carpocapsae Identifies the X-Chromosome.</title>
        <authorList>
            <person name="Serra L."/>
            <person name="Macchietto M."/>
            <person name="Macias-Munoz A."/>
            <person name="McGill C.J."/>
            <person name="Rodriguez I.M."/>
            <person name="Rodriguez B."/>
            <person name="Murad R."/>
            <person name="Mortazavi A."/>
        </authorList>
    </citation>
    <scope>NUCLEOTIDE SEQUENCE [LARGE SCALE GENOMIC DNA]</scope>
    <source>
        <strain evidence="2 3">ALL</strain>
    </source>
</reference>
<name>A0A4U5MS79_STECR</name>
<proteinExistence type="predicted"/>
<protein>
    <submittedName>
        <fullName evidence="2">Uncharacterized protein</fullName>
    </submittedName>
</protein>
<dbReference type="Proteomes" id="UP000298663">
    <property type="component" value="Unassembled WGS sequence"/>
</dbReference>
<comment type="caution">
    <text evidence="2">The sequence shown here is derived from an EMBL/GenBank/DDBJ whole genome shotgun (WGS) entry which is preliminary data.</text>
</comment>
<keyword evidence="3" id="KW-1185">Reference proteome</keyword>
<evidence type="ECO:0000256" key="1">
    <source>
        <dbReference type="SAM" id="MobiDB-lite"/>
    </source>
</evidence>
<accession>A0A4U5MS79</accession>
<dbReference type="EMBL" id="AZBU02000006">
    <property type="protein sequence ID" value="TKR72551.1"/>
    <property type="molecule type" value="Genomic_DNA"/>
</dbReference>